<evidence type="ECO:0000313" key="2">
    <source>
        <dbReference type="EMBL" id="KAE9614101.1"/>
    </source>
</evidence>
<organism evidence="2 3">
    <name type="scientific">Lupinus albus</name>
    <name type="common">White lupine</name>
    <name type="synonym">Lupinus termis</name>
    <dbReference type="NCBI Taxonomy" id="3870"/>
    <lineage>
        <taxon>Eukaryota</taxon>
        <taxon>Viridiplantae</taxon>
        <taxon>Streptophyta</taxon>
        <taxon>Embryophyta</taxon>
        <taxon>Tracheophyta</taxon>
        <taxon>Spermatophyta</taxon>
        <taxon>Magnoliopsida</taxon>
        <taxon>eudicotyledons</taxon>
        <taxon>Gunneridae</taxon>
        <taxon>Pentapetalae</taxon>
        <taxon>rosids</taxon>
        <taxon>fabids</taxon>
        <taxon>Fabales</taxon>
        <taxon>Fabaceae</taxon>
        <taxon>Papilionoideae</taxon>
        <taxon>50 kb inversion clade</taxon>
        <taxon>genistoids sensu lato</taxon>
        <taxon>core genistoids</taxon>
        <taxon>Genisteae</taxon>
        <taxon>Lupinus</taxon>
    </lineage>
</organism>
<dbReference type="AlphaFoldDB" id="A0A6A4QJJ0"/>
<keyword evidence="1" id="KW-1133">Transmembrane helix</keyword>
<comment type="caution">
    <text evidence="2">The sequence shown here is derived from an EMBL/GenBank/DDBJ whole genome shotgun (WGS) entry which is preliminary data.</text>
</comment>
<keyword evidence="1" id="KW-0812">Transmembrane</keyword>
<accession>A0A6A4QJJ0</accession>
<protein>
    <submittedName>
        <fullName evidence="2">Uncharacterized protein</fullName>
    </submittedName>
</protein>
<reference evidence="3" key="1">
    <citation type="journal article" date="2020" name="Nat. Commun.">
        <title>Genome sequence of the cluster root forming white lupin.</title>
        <authorList>
            <person name="Hufnagel B."/>
            <person name="Marques A."/>
            <person name="Soriano A."/>
            <person name="Marques L."/>
            <person name="Divol F."/>
            <person name="Doumas P."/>
            <person name="Sallet E."/>
            <person name="Mancinotti D."/>
            <person name="Carrere S."/>
            <person name="Marande W."/>
            <person name="Arribat S."/>
            <person name="Keller J."/>
            <person name="Huneau C."/>
            <person name="Blein T."/>
            <person name="Aime D."/>
            <person name="Laguerre M."/>
            <person name="Taylor J."/>
            <person name="Schubert V."/>
            <person name="Nelson M."/>
            <person name="Geu-Flores F."/>
            <person name="Crespi M."/>
            <person name="Gallardo-Guerrero K."/>
            <person name="Delaux P.-M."/>
            <person name="Salse J."/>
            <person name="Berges H."/>
            <person name="Guyot R."/>
            <person name="Gouzy J."/>
            <person name="Peret B."/>
        </authorList>
    </citation>
    <scope>NUCLEOTIDE SEQUENCE [LARGE SCALE GENOMIC DNA]</scope>
    <source>
        <strain evidence="3">cv. Amiga</strain>
    </source>
</reference>
<dbReference type="EMBL" id="WOCE01000005">
    <property type="protein sequence ID" value="KAE9614101.1"/>
    <property type="molecule type" value="Genomic_DNA"/>
</dbReference>
<name>A0A6A4QJJ0_LUPAL</name>
<feature type="transmembrane region" description="Helical" evidence="1">
    <location>
        <begin position="12"/>
        <end position="30"/>
    </location>
</feature>
<sequence>MQGSLFLCVKRSYNLIIPLLFQWNIVYYYSLLKTLDYHLNFTSISFYVEIE</sequence>
<keyword evidence="1" id="KW-0472">Membrane</keyword>
<evidence type="ECO:0000256" key="1">
    <source>
        <dbReference type="SAM" id="Phobius"/>
    </source>
</evidence>
<evidence type="ECO:0000313" key="3">
    <source>
        <dbReference type="Proteomes" id="UP000447434"/>
    </source>
</evidence>
<gene>
    <name evidence="2" type="ORF">Lalb_Chr05g0224411</name>
</gene>
<keyword evidence="3" id="KW-1185">Reference proteome</keyword>
<dbReference type="Proteomes" id="UP000447434">
    <property type="component" value="Chromosome 5"/>
</dbReference>
<proteinExistence type="predicted"/>